<evidence type="ECO:0000256" key="6">
    <source>
        <dbReference type="ARBA" id="ARBA00022843"/>
    </source>
</evidence>
<evidence type="ECO:0000256" key="9">
    <source>
        <dbReference type="ARBA" id="ARBA00023187"/>
    </source>
</evidence>
<dbReference type="InterPro" id="IPR000253">
    <property type="entry name" value="FHA_dom"/>
</dbReference>
<accession>A0A814A5P6</accession>
<dbReference type="GO" id="GO:0005681">
    <property type="term" value="C:spliceosomal complex"/>
    <property type="evidence" value="ECO:0007669"/>
    <property type="project" value="UniProtKB-KW"/>
</dbReference>
<dbReference type="GO" id="GO:0008380">
    <property type="term" value="P:RNA splicing"/>
    <property type="evidence" value="ECO:0007669"/>
    <property type="project" value="UniProtKB-KW"/>
</dbReference>
<feature type="compositionally biased region" description="Low complexity" evidence="12">
    <location>
        <begin position="244"/>
        <end position="254"/>
    </location>
</feature>
<evidence type="ECO:0000313" key="15">
    <source>
        <dbReference type="Proteomes" id="UP000663879"/>
    </source>
</evidence>
<name>A0A814A5P6_9BILA</name>
<proteinExistence type="predicted"/>
<keyword evidence="15" id="KW-1185">Reference proteome</keyword>
<dbReference type="Gene3D" id="2.60.200.20">
    <property type="match status" value="1"/>
</dbReference>
<dbReference type="InterPro" id="IPR050923">
    <property type="entry name" value="Cell_Proc_Reg/RNA_Proc"/>
</dbReference>
<evidence type="ECO:0000256" key="11">
    <source>
        <dbReference type="ARBA" id="ARBA00055964"/>
    </source>
</evidence>
<feature type="region of interest" description="Disordered" evidence="12">
    <location>
        <begin position="200"/>
        <end position="266"/>
    </location>
</feature>
<reference evidence="14" key="1">
    <citation type="submission" date="2021-02" db="EMBL/GenBank/DDBJ databases">
        <authorList>
            <person name="Nowell W R."/>
        </authorList>
    </citation>
    <scope>NUCLEOTIDE SEQUENCE</scope>
    <source>
        <strain evidence="14">Ploen Becks lab</strain>
    </source>
</reference>
<keyword evidence="3" id="KW-0597">Phosphoprotein</keyword>
<evidence type="ECO:0000256" key="2">
    <source>
        <dbReference type="ARBA" id="ARBA00022499"/>
    </source>
</evidence>
<feature type="compositionally biased region" description="Basic residues" evidence="12">
    <location>
        <begin position="230"/>
        <end position="243"/>
    </location>
</feature>
<evidence type="ECO:0000256" key="3">
    <source>
        <dbReference type="ARBA" id="ARBA00022553"/>
    </source>
</evidence>
<evidence type="ECO:0000256" key="12">
    <source>
        <dbReference type="SAM" id="MobiDB-lite"/>
    </source>
</evidence>
<dbReference type="GO" id="GO:0031047">
    <property type="term" value="P:regulatory ncRNA-mediated gene silencing"/>
    <property type="evidence" value="ECO:0007669"/>
    <property type="project" value="UniProtKB-KW"/>
</dbReference>
<evidence type="ECO:0000256" key="10">
    <source>
        <dbReference type="ARBA" id="ARBA00023242"/>
    </source>
</evidence>
<keyword evidence="10" id="KW-0539">Nucleus</keyword>
<keyword evidence="2" id="KW-1017">Isopeptide bond</keyword>
<evidence type="ECO:0000256" key="7">
    <source>
        <dbReference type="ARBA" id="ARBA00023054"/>
    </source>
</evidence>
<evidence type="ECO:0000313" key="14">
    <source>
        <dbReference type="EMBL" id="CAF0909937.1"/>
    </source>
</evidence>
<evidence type="ECO:0000259" key="13">
    <source>
        <dbReference type="PROSITE" id="PS50006"/>
    </source>
</evidence>
<comment type="function">
    <text evidence="11">Required for pre-mRNA splicing as component of the spliceosome. As a component of the minor spliceosome, involved in the splicing of U12-type introns in pre-mRNAs. Down-regulates NF-kappa-B signaling by competing with RELA for CREBBP/EP300 binding. Involved in the microRNA (miRNA) biogenesis. May be involved in cyclin-D1/CCND1 mRNA stability through the SNARP complex which associates with both the 3'end of the CCND1 gene and its mRNA.</text>
</comment>
<dbReference type="OrthoDB" id="444265at2759"/>
<keyword evidence="8" id="KW-0943">RNA-mediated gene silencing</keyword>
<evidence type="ECO:0000256" key="8">
    <source>
        <dbReference type="ARBA" id="ARBA00023158"/>
    </source>
</evidence>
<keyword evidence="6" id="KW-0832">Ubl conjugation</keyword>
<evidence type="ECO:0000256" key="5">
    <source>
        <dbReference type="ARBA" id="ARBA00022728"/>
    </source>
</evidence>
<keyword evidence="9" id="KW-0508">mRNA splicing</keyword>
<protein>
    <recommendedName>
        <fullName evidence="13">FHA domain-containing protein</fullName>
    </recommendedName>
</protein>
<gene>
    <name evidence="14" type="ORF">OXX778_LOCUS11848</name>
</gene>
<feature type="compositionally biased region" description="Basic and acidic residues" evidence="12">
    <location>
        <begin position="202"/>
        <end position="220"/>
    </location>
</feature>
<dbReference type="Pfam" id="PF00498">
    <property type="entry name" value="FHA"/>
    <property type="match status" value="1"/>
</dbReference>
<dbReference type="PROSITE" id="PS50006">
    <property type="entry name" value="FHA_DOMAIN"/>
    <property type="match status" value="1"/>
</dbReference>
<dbReference type="SUPFAM" id="SSF49879">
    <property type="entry name" value="SMAD/FHA domain"/>
    <property type="match status" value="1"/>
</dbReference>
<dbReference type="FunFam" id="2.60.200.20:FF:000008">
    <property type="entry name" value="smad nuclear-interacting protein 1"/>
    <property type="match status" value="1"/>
</dbReference>
<keyword evidence="5" id="KW-0747">Spliceosome</keyword>
<dbReference type="AlphaFoldDB" id="A0A814A5P6"/>
<keyword evidence="4" id="KW-0507">mRNA processing</keyword>
<feature type="compositionally biased region" description="Basic and acidic residues" evidence="12">
    <location>
        <begin position="8"/>
        <end position="37"/>
    </location>
</feature>
<dbReference type="InterPro" id="IPR008984">
    <property type="entry name" value="SMAD_FHA_dom_sf"/>
</dbReference>
<dbReference type="Proteomes" id="UP000663879">
    <property type="component" value="Unassembled WGS sequence"/>
</dbReference>
<keyword evidence="7" id="KW-0175">Coiled coil</keyword>
<dbReference type="SMART" id="SM00240">
    <property type="entry name" value="FHA"/>
    <property type="match status" value="1"/>
</dbReference>
<dbReference type="EMBL" id="CAJNOC010002059">
    <property type="protein sequence ID" value="CAF0909937.1"/>
    <property type="molecule type" value="Genomic_DNA"/>
</dbReference>
<organism evidence="14 15">
    <name type="scientific">Brachionus calyciflorus</name>
    <dbReference type="NCBI Taxonomy" id="104777"/>
    <lineage>
        <taxon>Eukaryota</taxon>
        <taxon>Metazoa</taxon>
        <taxon>Spiralia</taxon>
        <taxon>Gnathifera</taxon>
        <taxon>Rotifera</taxon>
        <taxon>Eurotatoria</taxon>
        <taxon>Monogononta</taxon>
        <taxon>Pseudotrocha</taxon>
        <taxon>Ploima</taxon>
        <taxon>Brachionidae</taxon>
        <taxon>Brachionus</taxon>
    </lineage>
</organism>
<feature type="domain" description="FHA" evidence="13">
    <location>
        <begin position="94"/>
        <end position="157"/>
    </location>
</feature>
<evidence type="ECO:0000256" key="4">
    <source>
        <dbReference type="ARBA" id="ARBA00022664"/>
    </source>
</evidence>
<evidence type="ECO:0000256" key="1">
    <source>
        <dbReference type="ARBA" id="ARBA00004123"/>
    </source>
</evidence>
<feature type="region of interest" description="Disordered" evidence="12">
    <location>
        <begin position="1"/>
        <end position="43"/>
    </location>
</feature>
<sequence length="266" mass="31306">MNIRDKHRNRDEEKNYEYGKSIKKENNTKPEPEKEKPSLALSGNLAKDTNLFNGVVVKYNEPPEARKPRKRWRLYCFKGDTELPFYQVHRQSAYLFGRDRLVADIPVEHPSCSKQHAVFQYRLVEYKRKDGTTGRTIKPYIIDLGSTNGTFVNNQQIEAQRYFELREKDVIKFGFSSREYILLHEESKNDLNEYDEDLGQDEANKDKEFNEPIEIKKEKDADVEEETSKQKNKHTKSSKHKSSRSSSRSSSSSSDSEDDRRKKKRR</sequence>
<comment type="subcellular location">
    <subcellularLocation>
        <location evidence="1">Nucleus</location>
    </subcellularLocation>
</comment>
<comment type="caution">
    <text evidence="14">The sequence shown here is derived from an EMBL/GenBank/DDBJ whole genome shotgun (WGS) entry which is preliminary data.</text>
</comment>
<dbReference type="PANTHER" id="PTHR23308">
    <property type="entry name" value="NUCLEAR INHIBITOR OF PROTEIN PHOSPHATASE-1"/>
    <property type="match status" value="1"/>
</dbReference>
<dbReference type="GO" id="GO:0006397">
    <property type="term" value="P:mRNA processing"/>
    <property type="evidence" value="ECO:0007669"/>
    <property type="project" value="UniProtKB-KW"/>
</dbReference>